<keyword evidence="2" id="KW-1185">Reference proteome</keyword>
<proteinExistence type="predicted"/>
<sequence length="182" mass="20807">MIQVSRRKIFVNMLAISGETPSQLVSAHLTSSDRSQKTTPCILIPSHCDFMSASYCYEHCWNELQHFPFRICNVSGFNLSIWKSKTISKTVTSMKGVETIILVYGLEDFVYLAELLGEVYDSRIEVEVFIDNKSLADSIKSTKLTEEKGIRVYISKIQQLFELKLIRRITGIPTEKKLLLMC</sequence>
<dbReference type="AlphaFoldDB" id="A0A7R8HB40"/>
<evidence type="ECO:0000313" key="1">
    <source>
        <dbReference type="EMBL" id="CAF2968075.1"/>
    </source>
</evidence>
<name>A0A7R8HB40_LEPSM</name>
<protein>
    <submittedName>
        <fullName evidence="1">(salmon louse) hypothetical protein</fullName>
    </submittedName>
</protein>
<evidence type="ECO:0000313" key="2">
    <source>
        <dbReference type="Proteomes" id="UP000675881"/>
    </source>
</evidence>
<dbReference type="EMBL" id="HG994585">
    <property type="protein sequence ID" value="CAF2968075.1"/>
    <property type="molecule type" value="Genomic_DNA"/>
</dbReference>
<reference evidence="1" key="1">
    <citation type="submission" date="2021-02" db="EMBL/GenBank/DDBJ databases">
        <authorList>
            <person name="Bekaert M."/>
        </authorList>
    </citation>
    <scope>NUCLEOTIDE SEQUENCE</scope>
    <source>
        <strain evidence="1">IoA-00</strain>
    </source>
</reference>
<gene>
    <name evidence="1" type="ORF">LSAA_12554</name>
</gene>
<accession>A0A7R8HB40</accession>
<dbReference type="Proteomes" id="UP000675881">
    <property type="component" value="Chromosome 6"/>
</dbReference>
<organism evidence="1 2">
    <name type="scientific">Lepeophtheirus salmonis</name>
    <name type="common">Salmon louse</name>
    <name type="synonym">Caligus salmonis</name>
    <dbReference type="NCBI Taxonomy" id="72036"/>
    <lineage>
        <taxon>Eukaryota</taxon>
        <taxon>Metazoa</taxon>
        <taxon>Ecdysozoa</taxon>
        <taxon>Arthropoda</taxon>
        <taxon>Crustacea</taxon>
        <taxon>Multicrustacea</taxon>
        <taxon>Hexanauplia</taxon>
        <taxon>Copepoda</taxon>
        <taxon>Siphonostomatoida</taxon>
        <taxon>Caligidae</taxon>
        <taxon>Lepeophtheirus</taxon>
    </lineage>
</organism>